<accession>A0A3M7Q2F8</accession>
<reference evidence="1 2" key="1">
    <citation type="journal article" date="2018" name="Sci. Rep.">
        <title>Genomic signatures of local adaptation to the degree of environmental predictability in rotifers.</title>
        <authorList>
            <person name="Franch-Gras L."/>
            <person name="Hahn C."/>
            <person name="Garcia-Roger E.M."/>
            <person name="Carmona M.J."/>
            <person name="Serra M."/>
            <person name="Gomez A."/>
        </authorList>
    </citation>
    <scope>NUCLEOTIDE SEQUENCE [LARGE SCALE GENOMIC DNA]</scope>
    <source>
        <strain evidence="1">HYR1</strain>
    </source>
</reference>
<dbReference type="EMBL" id="REGN01007848">
    <property type="protein sequence ID" value="RNA05118.1"/>
    <property type="molecule type" value="Genomic_DNA"/>
</dbReference>
<evidence type="ECO:0000313" key="2">
    <source>
        <dbReference type="Proteomes" id="UP000276133"/>
    </source>
</evidence>
<sequence>KKYKKIYDFQDLFLTFFLTFIQVCYELSIKRARSAYEDNSRNLLIQLVKQGYNFNKISDKNLLVKPNYYSKKCYQTNCNICQFSCEMQKILNIPIINYNFLLNITLKNYSFMILKKAILVETHRLIK</sequence>
<feature type="non-terminal residue" evidence="1">
    <location>
        <position position="1"/>
    </location>
</feature>
<dbReference type="Proteomes" id="UP000276133">
    <property type="component" value="Unassembled WGS sequence"/>
</dbReference>
<protein>
    <submittedName>
        <fullName evidence="1">Uncharacterized protein</fullName>
    </submittedName>
</protein>
<keyword evidence="2" id="KW-1185">Reference proteome</keyword>
<name>A0A3M7Q2F8_BRAPC</name>
<evidence type="ECO:0000313" key="1">
    <source>
        <dbReference type="EMBL" id="RNA05118.1"/>
    </source>
</evidence>
<dbReference type="AlphaFoldDB" id="A0A3M7Q2F8"/>
<gene>
    <name evidence="1" type="ORF">BpHYR1_001536</name>
</gene>
<comment type="caution">
    <text evidence="1">The sequence shown here is derived from an EMBL/GenBank/DDBJ whole genome shotgun (WGS) entry which is preliminary data.</text>
</comment>
<organism evidence="1 2">
    <name type="scientific">Brachionus plicatilis</name>
    <name type="common">Marine rotifer</name>
    <name type="synonym">Brachionus muelleri</name>
    <dbReference type="NCBI Taxonomy" id="10195"/>
    <lineage>
        <taxon>Eukaryota</taxon>
        <taxon>Metazoa</taxon>
        <taxon>Spiralia</taxon>
        <taxon>Gnathifera</taxon>
        <taxon>Rotifera</taxon>
        <taxon>Eurotatoria</taxon>
        <taxon>Monogononta</taxon>
        <taxon>Pseudotrocha</taxon>
        <taxon>Ploima</taxon>
        <taxon>Brachionidae</taxon>
        <taxon>Brachionus</taxon>
    </lineage>
</organism>
<proteinExistence type="predicted"/>